<proteinExistence type="predicted"/>
<dbReference type="Gene3D" id="6.10.30.30">
    <property type="match status" value="1"/>
</dbReference>
<dbReference type="InterPro" id="IPR014767">
    <property type="entry name" value="DAD_dom"/>
</dbReference>
<dbReference type="GO" id="GO:0005884">
    <property type="term" value="C:actin filament"/>
    <property type="evidence" value="ECO:0007669"/>
    <property type="project" value="TreeGrafter"/>
</dbReference>
<feature type="domain" description="FH2" evidence="4">
    <location>
        <begin position="205"/>
        <end position="597"/>
    </location>
</feature>
<feature type="coiled-coil region" evidence="1">
    <location>
        <begin position="8"/>
        <end position="74"/>
    </location>
</feature>
<dbReference type="PROSITE" id="PS51444">
    <property type="entry name" value="FH2"/>
    <property type="match status" value="1"/>
</dbReference>
<dbReference type="InterPro" id="IPR051412">
    <property type="entry name" value="Formin_Homology_Diaphanous_sf"/>
</dbReference>
<feature type="region of interest" description="Disordered" evidence="2">
    <location>
        <begin position="81"/>
        <end position="203"/>
    </location>
</feature>
<dbReference type="Proteomes" id="UP001228049">
    <property type="component" value="Unassembled WGS sequence"/>
</dbReference>
<evidence type="ECO:0000259" key="3">
    <source>
        <dbReference type="PROSITE" id="PS51231"/>
    </source>
</evidence>
<evidence type="ECO:0000259" key="4">
    <source>
        <dbReference type="PROSITE" id="PS51444"/>
    </source>
</evidence>
<evidence type="ECO:0000313" key="6">
    <source>
        <dbReference type="Proteomes" id="UP001228049"/>
    </source>
</evidence>
<dbReference type="EMBL" id="JASDAP010000004">
    <property type="protein sequence ID" value="KAK1904268.1"/>
    <property type="molecule type" value="Genomic_DNA"/>
</dbReference>
<dbReference type="Gene3D" id="1.20.58.2220">
    <property type="entry name" value="Formin, FH2 domain"/>
    <property type="match status" value="1"/>
</dbReference>
<keyword evidence="6" id="KW-1185">Reference proteome</keyword>
<dbReference type="PANTHER" id="PTHR45691">
    <property type="entry name" value="PROTEIN DIAPHANOUS"/>
    <property type="match status" value="1"/>
</dbReference>
<evidence type="ECO:0000256" key="2">
    <source>
        <dbReference type="SAM" id="MobiDB-lite"/>
    </source>
</evidence>
<feature type="domain" description="DAD" evidence="3">
    <location>
        <begin position="619"/>
        <end position="647"/>
    </location>
</feature>
<dbReference type="FunFam" id="1.20.58.630:FF:000001">
    <property type="entry name" value="Diaphanous related formin 1"/>
    <property type="match status" value="1"/>
</dbReference>
<organism evidence="5 6">
    <name type="scientific">Dissostichus eleginoides</name>
    <name type="common">Patagonian toothfish</name>
    <name type="synonym">Dissostichus amissus</name>
    <dbReference type="NCBI Taxonomy" id="100907"/>
    <lineage>
        <taxon>Eukaryota</taxon>
        <taxon>Metazoa</taxon>
        <taxon>Chordata</taxon>
        <taxon>Craniata</taxon>
        <taxon>Vertebrata</taxon>
        <taxon>Euteleostomi</taxon>
        <taxon>Actinopterygii</taxon>
        <taxon>Neopterygii</taxon>
        <taxon>Teleostei</taxon>
        <taxon>Neoteleostei</taxon>
        <taxon>Acanthomorphata</taxon>
        <taxon>Eupercaria</taxon>
        <taxon>Perciformes</taxon>
        <taxon>Notothenioidei</taxon>
        <taxon>Nototheniidae</taxon>
        <taxon>Dissostichus</taxon>
    </lineage>
</organism>
<dbReference type="InterPro" id="IPR042201">
    <property type="entry name" value="FH2_Formin_sf"/>
</dbReference>
<dbReference type="PANTHER" id="PTHR45691:SF4">
    <property type="entry name" value="PROTEIN DIAPHANOUS HOMOLOG 1"/>
    <property type="match status" value="1"/>
</dbReference>
<dbReference type="PRINTS" id="PR01217">
    <property type="entry name" value="PRICHEXTENSN"/>
</dbReference>
<feature type="compositionally biased region" description="Basic and acidic residues" evidence="2">
    <location>
        <begin position="738"/>
        <end position="749"/>
    </location>
</feature>
<gene>
    <name evidence="5" type="ORF">KUDE01_011451</name>
</gene>
<feature type="compositionally biased region" description="Pro residues" evidence="2">
    <location>
        <begin position="104"/>
        <end position="186"/>
    </location>
</feature>
<evidence type="ECO:0000256" key="1">
    <source>
        <dbReference type="SAM" id="Coils"/>
    </source>
</evidence>
<keyword evidence="1" id="KW-0175">Coiled coil</keyword>
<feature type="coiled-coil region" evidence="1">
    <location>
        <begin position="567"/>
        <end position="615"/>
    </location>
</feature>
<dbReference type="AlphaFoldDB" id="A0AAD9CNC8"/>
<dbReference type="GO" id="GO:0030041">
    <property type="term" value="P:actin filament polymerization"/>
    <property type="evidence" value="ECO:0007669"/>
    <property type="project" value="TreeGrafter"/>
</dbReference>
<protein>
    <submittedName>
        <fullName evidence="5">Protein diaphanous like 1</fullName>
    </submittedName>
</protein>
<reference evidence="5" key="1">
    <citation type="submission" date="2023-04" db="EMBL/GenBank/DDBJ databases">
        <title>Chromosome-level genome of Chaenocephalus aceratus.</title>
        <authorList>
            <person name="Park H."/>
        </authorList>
    </citation>
    <scope>NUCLEOTIDE SEQUENCE</scope>
    <source>
        <strain evidence="5">DE</strain>
        <tissue evidence="5">Muscle</tissue>
    </source>
</reference>
<feature type="region of interest" description="Disordered" evidence="2">
    <location>
        <begin position="720"/>
        <end position="765"/>
    </location>
</feature>
<dbReference type="SUPFAM" id="SSF101447">
    <property type="entry name" value="Formin homology 2 domain (FH2 domain)"/>
    <property type="match status" value="1"/>
</dbReference>
<name>A0AAD9CNC8_DISEL</name>
<dbReference type="PROSITE" id="PS51231">
    <property type="entry name" value="DAD"/>
    <property type="match status" value="1"/>
</dbReference>
<dbReference type="InterPro" id="IPR015425">
    <property type="entry name" value="FH2_Formin"/>
</dbReference>
<dbReference type="Gene3D" id="1.20.58.630">
    <property type="match status" value="1"/>
</dbReference>
<dbReference type="Pfam" id="PF02181">
    <property type="entry name" value="FH2"/>
    <property type="match status" value="1"/>
</dbReference>
<dbReference type="SMART" id="SM00498">
    <property type="entry name" value="FH2"/>
    <property type="match status" value="1"/>
</dbReference>
<sequence>MDAELTSRQELQVELTKLEGDYEQKLQDLSQEKEQLANSKLDREKENQGLQVQLGTLQQQIDKLSKDLEEAKTRVVTVTVPVPTPGLQPPPPAPHFPGQNAGMPHPPPPPPLPGQAGMPGPPPPPPLPGPACIPPPPLLPGMPGPPPPPPLPGMPGPPPPPPLPGMPGPPPPPPLPGPGMPPPPPFGMGGWGAPAPPSLPFGLEPKKEYKPEVQLKRANWSKIGPEDLSEKSFWIKAKEDTFENNELFAKLTLAFSSQTKPKKEQDGGDEKKTTQKKKVKELKILDSKTSQNLSIFLGSFRLPYVEMKNAIFEVNEKVITESMLQNLIKLLPEAEQLKVLGEMKDEYDDLAESEQFGVVMSGIKRLMPRLQAILFRLQFEEQMNNIKPDVVSVTAACEELSKSQSFSRLLEIILLVGNYMNAGSRNGKAFGFSISYLCKLRDTKTADLKQTLLHFLADVCQEQYPDIMGFADELVHVEKASRVSAETLQKNLELMGRQIKTLEKDLETFPPPQNDKDLFVSSAHEQHEKLDLLHKNMEKQYTDLGQYFVFDPRKISVEEFFGDLNTFKNMFQQAVKENQKRKEAEEKIKRAKLAREKAEKEKEEKLKKNQHLDINTDGDETGIMDGLLEALQSGAAFRRKRGPRQQAAIIKSPEGFSNAASDPGSSSSVFSLKREWRRMREEGAALKDGLNCVFVTASSGDLFANHRRAGHAVTNILAKELMQEDTPPSSQVPTKKKKSEEKEEPKLEGAESLEELLEATLSRSN</sequence>
<evidence type="ECO:0000313" key="5">
    <source>
        <dbReference type="EMBL" id="KAK1904268.1"/>
    </source>
</evidence>
<feature type="compositionally biased region" description="Pro residues" evidence="2">
    <location>
        <begin position="82"/>
        <end position="95"/>
    </location>
</feature>
<comment type="caution">
    <text evidence="5">The sequence shown here is derived from an EMBL/GenBank/DDBJ whole genome shotgun (WGS) entry which is preliminary data.</text>
</comment>
<accession>A0AAD9CNC8</accession>